<dbReference type="Proteomes" id="UP000199632">
    <property type="component" value="Unassembled WGS sequence"/>
</dbReference>
<feature type="domain" description="VWFA" evidence="6">
    <location>
        <begin position="87"/>
        <end position="310"/>
    </location>
</feature>
<keyword evidence="3 5" id="KW-1133">Transmembrane helix</keyword>
<dbReference type="RefSeq" id="WP_090801976.1">
    <property type="nucleotide sequence ID" value="NZ_BOND01000005.1"/>
</dbReference>
<proteinExistence type="predicted"/>
<name>A0A1H3UFM2_9ACTN</name>
<evidence type="ECO:0000256" key="4">
    <source>
        <dbReference type="ARBA" id="ARBA00023136"/>
    </source>
</evidence>
<keyword evidence="8" id="KW-1185">Reference proteome</keyword>
<dbReference type="STRING" id="137265.SAMN05421684_7178"/>
<dbReference type="OrthoDB" id="8882959at2"/>
<dbReference type="AlphaFoldDB" id="A0A1H3UFM2"/>
<dbReference type="PANTHER" id="PTHR22550">
    <property type="entry name" value="SPORE GERMINATION PROTEIN"/>
    <property type="match status" value="1"/>
</dbReference>
<feature type="transmembrane region" description="Helical" evidence="5">
    <location>
        <begin position="323"/>
        <end position="346"/>
    </location>
</feature>
<evidence type="ECO:0000256" key="2">
    <source>
        <dbReference type="ARBA" id="ARBA00022692"/>
    </source>
</evidence>
<dbReference type="PROSITE" id="PS50234">
    <property type="entry name" value="VWFA"/>
    <property type="match status" value="1"/>
</dbReference>
<dbReference type="Gene3D" id="3.40.50.410">
    <property type="entry name" value="von Willebrand factor, type A domain"/>
    <property type="match status" value="1"/>
</dbReference>
<dbReference type="InterPro" id="IPR002035">
    <property type="entry name" value="VWF_A"/>
</dbReference>
<organism evidence="7 8">
    <name type="scientific">Asanoa ishikariensis</name>
    <dbReference type="NCBI Taxonomy" id="137265"/>
    <lineage>
        <taxon>Bacteria</taxon>
        <taxon>Bacillati</taxon>
        <taxon>Actinomycetota</taxon>
        <taxon>Actinomycetes</taxon>
        <taxon>Micromonosporales</taxon>
        <taxon>Micromonosporaceae</taxon>
        <taxon>Asanoa</taxon>
    </lineage>
</organism>
<accession>A0A1H3UFM2</accession>
<dbReference type="Pfam" id="PF13519">
    <property type="entry name" value="VWA_2"/>
    <property type="match status" value="1"/>
</dbReference>
<feature type="transmembrane region" description="Helical" evidence="5">
    <location>
        <begin position="6"/>
        <end position="24"/>
    </location>
</feature>
<dbReference type="PANTHER" id="PTHR22550:SF5">
    <property type="entry name" value="LEUCINE ZIPPER PROTEIN 4"/>
    <property type="match status" value="1"/>
</dbReference>
<protein>
    <submittedName>
        <fullName evidence="7">Ca-activated chloride channel family protein</fullName>
    </submittedName>
</protein>
<keyword evidence="1" id="KW-1003">Cell membrane</keyword>
<reference evidence="8" key="1">
    <citation type="submission" date="2016-10" db="EMBL/GenBank/DDBJ databases">
        <authorList>
            <person name="Varghese N."/>
            <person name="Submissions S."/>
        </authorList>
    </citation>
    <scope>NUCLEOTIDE SEQUENCE [LARGE SCALE GENOMIC DNA]</scope>
    <source>
        <strain evidence="8">DSM 44718</strain>
    </source>
</reference>
<dbReference type="EMBL" id="FNQB01000004">
    <property type="protein sequence ID" value="SDZ61077.1"/>
    <property type="molecule type" value="Genomic_DNA"/>
</dbReference>
<dbReference type="SUPFAM" id="SSF53300">
    <property type="entry name" value="vWA-like"/>
    <property type="match status" value="1"/>
</dbReference>
<dbReference type="Pfam" id="PF07584">
    <property type="entry name" value="BatA"/>
    <property type="match status" value="1"/>
</dbReference>
<keyword evidence="2 5" id="KW-0812">Transmembrane</keyword>
<evidence type="ECO:0000256" key="1">
    <source>
        <dbReference type="ARBA" id="ARBA00022475"/>
    </source>
</evidence>
<gene>
    <name evidence="7" type="ORF">SAMN05421684_7178</name>
</gene>
<evidence type="ECO:0000256" key="5">
    <source>
        <dbReference type="SAM" id="Phobius"/>
    </source>
</evidence>
<dbReference type="InterPro" id="IPR024163">
    <property type="entry name" value="Aerotolerance_reg_N"/>
</dbReference>
<sequence length="361" mass="38238">MSLTWPLALAALLVFPALLGYRWWTRRRRRRETVRLPSIALVRAALPGRSRWRRRIPLWLFAAGLVVLATGAARPQASVPVPANSTTIMLAIDSSGSMCSTDVPPNRLTAAQQAAKEFVESQPEGARIGLVTFSGNAGLLVEPTENKQALTAAIDALRTARGTAIGLAILASVDAIAEVNADVPPTGVELPADGAPGDFQADTIVVLTDGRNTQGVDPTTAAEQAAARGLRVYTIGFGTTQPSSMVCNPAQISGDASMFGDSSRFGGGGFGGRRYQNIDEPTLREVADLTGGEYYQAQDAAALSRVLRDLPSNIVLQRQDMELTGWFALAGALLVLAAVALAQWWARPPVRTSTSAPASHR</sequence>
<dbReference type="SMART" id="SM00327">
    <property type="entry name" value="VWA"/>
    <property type="match status" value="1"/>
</dbReference>
<keyword evidence="4 5" id="KW-0472">Membrane</keyword>
<feature type="transmembrane region" description="Helical" evidence="5">
    <location>
        <begin position="56"/>
        <end position="73"/>
    </location>
</feature>
<evidence type="ECO:0000256" key="3">
    <source>
        <dbReference type="ARBA" id="ARBA00022989"/>
    </source>
</evidence>
<evidence type="ECO:0000313" key="8">
    <source>
        <dbReference type="Proteomes" id="UP000199632"/>
    </source>
</evidence>
<dbReference type="InterPro" id="IPR036465">
    <property type="entry name" value="vWFA_dom_sf"/>
</dbReference>
<evidence type="ECO:0000313" key="7">
    <source>
        <dbReference type="EMBL" id="SDZ61077.1"/>
    </source>
</evidence>
<dbReference type="InterPro" id="IPR050768">
    <property type="entry name" value="UPF0353/GerABKA_families"/>
</dbReference>
<evidence type="ECO:0000259" key="6">
    <source>
        <dbReference type="PROSITE" id="PS50234"/>
    </source>
</evidence>